<evidence type="ECO:0000313" key="2">
    <source>
        <dbReference type="Proteomes" id="UP000287651"/>
    </source>
</evidence>
<dbReference type="EMBL" id="AMZH03011315">
    <property type="protein sequence ID" value="RRT53090.1"/>
    <property type="molecule type" value="Genomic_DNA"/>
</dbReference>
<gene>
    <name evidence="1" type="ORF">B296_00050046</name>
</gene>
<accession>A0A426YN04</accession>
<dbReference type="AlphaFoldDB" id="A0A426YN04"/>
<name>A0A426YN04_ENSVE</name>
<sequence>MLPIFPRSIRSLSALSIKLMRFTPTSLVISSLLDPLRTSSVQDYKVSSLYLYRKLLIFLYDRFRINDLPHFHRVSSPKKHRELFLRDWQHPSSGCCQRWERFHVTVIHEGEGVRVGAAHFKEALPGRSPEARSRTLRVSARVKPGDQTRLLALVRSHSR</sequence>
<evidence type="ECO:0000313" key="1">
    <source>
        <dbReference type="EMBL" id="RRT53090.1"/>
    </source>
</evidence>
<comment type="caution">
    <text evidence="1">The sequence shown here is derived from an EMBL/GenBank/DDBJ whole genome shotgun (WGS) entry which is preliminary data.</text>
</comment>
<reference evidence="1 2" key="1">
    <citation type="journal article" date="2014" name="Agronomy (Basel)">
        <title>A Draft Genome Sequence for Ensete ventricosum, the Drought-Tolerant Tree Against Hunger.</title>
        <authorList>
            <person name="Harrison J."/>
            <person name="Moore K.A."/>
            <person name="Paszkiewicz K."/>
            <person name="Jones T."/>
            <person name="Grant M."/>
            <person name="Ambacheew D."/>
            <person name="Muzemil S."/>
            <person name="Studholme D.J."/>
        </authorList>
    </citation>
    <scope>NUCLEOTIDE SEQUENCE [LARGE SCALE GENOMIC DNA]</scope>
</reference>
<protein>
    <submittedName>
        <fullName evidence="1">Uncharacterized protein</fullName>
    </submittedName>
</protein>
<proteinExistence type="predicted"/>
<dbReference type="Proteomes" id="UP000287651">
    <property type="component" value="Unassembled WGS sequence"/>
</dbReference>
<organism evidence="1 2">
    <name type="scientific">Ensete ventricosum</name>
    <name type="common">Abyssinian banana</name>
    <name type="synonym">Musa ensete</name>
    <dbReference type="NCBI Taxonomy" id="4639"/>
    <lineage>
        <taxon>Eukaryota</taxon>
        <taxon>Viridiplantae</taxon>
        <taxon>Streptophyta</taxon>
        <taxon>Embryophyta</taxon>
        <taxon>Tracheophyta</taxon>
        <taxon>Spermatophyta</taxon>
        <taxon>Magnoliopsida</taxon>
        <taxon>Liliopsida</taxon>
        <taxon>Zingiberales</taxon>
        <taxon>Musaceae</taxon>
        <taxon>Ensete</taxon>
    </lineage>
</organism>